<name>A0A8H5SY25_9HYPO</name>
<dbReference type="Proteomes" id="UP000562682">
    <property type="component" value="Unassembled WGS sequence"/>
</dbReference>
<accession>A0A8H5SY25</accession>
<evidence type="ECO:0000313" key="2">
    <source>
        <dbReference type="Proteomes" id="UP000562682"/>
    </source>
</evidence>
<comment type="caution">
    <text evidence="1">The sequence shown here is derived from an EMBL/GenBank/DDBJ whole genome shotgun (WGS) entry which is preliminary data.</text>
</comment>
<keyword evidence="2" id="KW-1185">Reference proteome</keyword>
<gene>
    <name evidence="1" type="ORF">FDENT_13406</name>
</gene>
<protein>
    <submittedName>
        <fullName evidence="1">Uncharacterized protein</fullName>
    </submittedName>
</protein>
<sequence length="741" mass="85215">MSFNSIEEEMLYDKPIDHGQDINGTNSMHIIELGDNCLEDDQSSMVEENITIFATDWDESADHVLKTVKKRVNAGMDASNIIDDGKTRGQTSKQFDWVLEQDASRVARAKVHRVGTIKREASHSPLAPLNSTLNNGSLYVEVPWANVEDMFSYWTMGDQQTHAKLLASRYKNPKLFWPEAPPFGEDKRVWVPLAFLYLLTQKDNPWTDLEKMRDEALPSVHNTIFKIKTEHKLFSLKTSGGFKKASPAKDEAGNIKTRQRQNGEEVEDELWLPLRDDFGQLILWEHRFRDRKCKSKGVFDYLIKKVNEKESINGGTAVFRDVNDPVPDDYQFLSEHPFGLYRTYIKSTSYDAYMKQLLAGCFATDQEERAIYDPIPDASTGTTPDIIDPRGVPKDIEKLIEDLKPIHEEMKKRSQNKTDARADGLKAVELGDRRANIKEASTGDIQTKTFVNITAEKAQLARGARKREKASQGVVMGESASKRCVKYFGWKWTSPAHRSKTWPTIPPKDPALPVRVMPFRENEMYNGLFIAEWLHLSAYSWGGLADPKWEKAWQKLVQTEGEMLASEGEDGSQYGGLLTITRHPFEFRAPNAAAQAQRRMVPYLHKGTYASYLHDVAIPTPEDPQSPFRYVVRRKQWTPELEALAKEFRWICFQFDYDIKLNGASKLLDLPAGCVKGQNRFYPFRRMLFHKIEHDLDSELWKDLKREAVDGLRSEYDGRKYRGILRIKKTRRCPWEEWSIA</sequence>
<reference evidence="1 2" key="1">
    <citation type="submission" date="2020-05" db="EMBL/GenBank/DDBJ databases">
        <title>Identification and distribution of gene clusters putatively required for synthesis of sphingolipid metabolism inhibitors in phylogenetically diverse species of the filamentous fungus Fusarium.</title>
        <authorList>
            <person name="Kim H.-S."/>
            <person name="Busman M."/>
            <person name="Brown D.W."/>
            <person name="Divon H."/>
            <person name="Uhlig S."/>
            <person name="Proctor R.H."/>
        </authorList>
    </citation>
    <scope>NUCLEOTIDE SEQUENCE [LARGE SCALE GENOMIC DNA]</scope>
    <source>
        <strain evidence="1 2">NRRL 25311</strain>
    </source>
</reference>
<proteinExistence type="predicted"/>
<organism evidence="1 2">
    <name type="scientific">Fusarium denticulatum</name>
    <dbReference type="NCBI Taxonomy" id="48507"/>
    <lineage>
        <taxon>Eukaryota</taxon>
        <taxon>Fungi</taxon>
        <taxon>Dikarya</taxon>
        <taxon>Ascomycota</taxon>
        <taxon>Pezizomycotina</taxon>
        <taxon>Sordariomycetes</taxon>
        <taxon>Hypocreomycetidae</taxon>
        <taxon>Hypocreales</taxon>
        <taxon>Nectriaceae</taxon>
        <taxon>Fusarium</taxon>
        <taxon>Fusarium fujikuroi species complex</taxon>
    </lineage>
</organism>
<evidence type="ECO:0000313" key="1">
    <source>
        <dbReference type="EMBL" id="KAF5662079.1"/>
    </source>
</evidence>
<dbReference type="EMBL" id="JAAOAK010000532">
    <property type="protein sequence ID" value="KAF5662079.1"/>
    <property type="molecule type" value="Genomic_DNA"/>
</dbReference>
<dbReference type="AlphaFoldDB" id="A0A8H5SY25"/>